<name>A0A1G8FXS6_9MICO</name>
<dbReference type="STRING" id="399736.SAMN04489720_2662"/>
<dbReference type="AlphaFoldDB" id="A0A1G8FXS6"/>
<organism evidence="2 3">
    <name type="scientific">Agrococcus jejuensis</name>
    <dbReference type="NCBI Taxonomy" id="399736"/>
    <lineage>
        <taxon>Bacteria</taxon>
        <taxon>Bacillati</taxon>
        <taxon>Actinomycetota</taxon>
        <taxon>Actinomycetes</taxon>
        <taxon>Micrococcales</taxon>
        <taxon>Microbacteriaceae</taxon>
        <taxon>Agrococcus</taxon>
    </lineage>
</organism>
<keyword evidence="3" id="KW-1185">Reference proteome</keyword>
<protein>
    <submittedName>
        <fullName evidence="2">4-carboxymuconolactone decarboxylase</fullName>
    </submittedName>
</protein>
<dbReference type="GO" id="GO:0051920">
    <property type="term" value="F:peroxiredoxin activity"/>
    <property type="evidence" value="ECO:0007669"/>
    <property type="project" value="InterPro"/>
</dbReference>
<dbReference type="InterPro" id="IPR003779">
    <property type="entry name" value="CMD-like"/>
</dbReference>
<dbReference type="EMBL" id="LT629695">
    <property type="protein sequence ID" value="SDH86786.1"/>
    <property type="molecule type" value="Genomic_DNA"/>
</dbReference>
<dbReference type="Proteomes" id="UP000198822">
    <property type="component" value="Chromosome I"/>
</dbReference>
<dbReference type="PANTHER" id="PTHR33570">
    <property type="entry name" value="4-CARBOXYMUCONOLACTONE DECARBOXYLASE FAMILY PROTEIN"/>
    <property type="match status" value="1"/>
</dbReference>
<gene>
    <name evidence="2" type="ORF">SAMN04489720_2662</name>
</gene>
<dbReference type="Pfam" id="PF02627">
    <property type="entry name" value="CMD"/>
    <property type="match status" value="1"/>
</dbReference>
<proteinExistence type="predicted"/>
<reference evidence="3" key="1">
    <citation type="submission" date="2016-10" db="EMBL/GenBank/DDBJ databases">
        <authorList>
            <person name="Varghese N."/>
            <person name="Submissions S."/>
        </authorList>
    </citation>
    <scope>NUCLEOTIDE SEQUENCE [LARGE SCALE GENOMIC DNA]</scope>
    <source>
        <strain evidence="3">DSM 22002</strain>
    </source>
</reference>
<feature type="domain" description="Carboxymuconolactone decarboxylase-like" evidence="1">
    <location>
        <begin position="36"/>
        <end position="119"/>
    </location>
</feature>
<dbReference type="Gene3D" id="1.20.1290.10">
    <property type="entry name" value="AhpD-like"/>
    <property type="match status" value="1"/>
</dbReference>
<dbReference type="RefSeq" id="WP_231945053.1">
    <property type="nucleotide sequence ID" value="NZ_LT629695.1"/>
</dbReference>
<evidence type="ECO:0000313" key="3">
    <source>
        <dbReference type="Proteomes" id="UP000198822"/>
    </source>
</evidence>
<dbReference type="SUPFAM" id="SSF69118">
    <property type="entry name" value="AhpD-like"/>
    <property type="match status" value="1"/>
</dbReference>
<dbReference type="InterPro" id="IPR052512">
    <property type="entry name" value="4CMD/NDH-1_regulator"/>
</dbReference>
<evidence type="ECO:0000259" key="1">
    <source>
        <dbReference type="Pfam" id="PF02627"/>
    </source>
</evidence>
<sequence length="143" mass="15542">MLYDDLYDVGIAQRRRMFGPEGAEGQTEATTDLDDKLQEVVTRICFGDIWQREGLAVVDRSKITVGMLVALGKAHEIRVHLRGALANGVSPVELREIVLHAFLYAGIPAAVEGMRALKEVLAERGVDLDVEGGLAAATREARA</sequence>
<accession>A0A1G8FXS6</accession>
<evidence type="ECO:0000313" key="2">
    <source>
        <dbReference type="EMBL" id="SDH86786.1"/>
    </source>
</evidence>
<dbReference type="InterPro" id="IPR029032">
    <property type="entry name" value="AhpD-like"/>
</dbReference>
<dbReference type="PANTHER" id="PTHR33570:SF2">
    <property type="entry name" value="CARBOXYMUCONOLACTONE DECARBOXYLASE-LIKE DOMAIN-CONTAINING PROTEIN"/>
    <property type="match status" value="1"/>
</dbReference>